<evidence type="ECO:0000313" key="1">
    <source>
        <dbReference type="EMBL" id="KAK8029918.1"/>
    </source>
</evidence>
<protein>
    <submittedName>
        <fullName evidence="1">Uncharacterized protein</fullName>
    </submittedName>
</protein>
<keyword evidence="2" id="KW-1185">Reference proteome</keyword>
<name>A0ABR1SDK7_9PEZI</name>
<gene>
    <name evidence="1" type="ORF">PG993_011209</name>
</gene>
<dbReference type="EMBL" id="JAQQWK010000010">
    <property type="protein sequence ID" value="KAK8029918.1"/>
    <property type="molecule type" value="Genomic_DNA"/>
</dbReference>
<sequence length="95" mass="9921">MAAPILLGSGMGAACAVEAELTVREAVEALFDEVLEEEHALLGDLVFVHVRHEVVGGRGLGEGDVLFQGVAVPGCDVFAVVAEGFEDLGPIYELQ</sequence>
<proteinExistence type="predicted"/>
<comment type="caution">
    <text evidence="1">The sequence shown here is derived from an EMBL/GenBank/DDBJ whole genome shotgun (WGS) entry which is preliminary data.</text>
</comment>
<organism evidence="1 2">
    <name type="scientific">Apiospora rasikravindrae</name>
    <dbReference type="NCBI Taxonomy" id="990691"/>
    <lineage>
        <taxon>Eukaryota</taxon>
        <taxon>Fungi</taxon>
        <taxon>Dikarya</taxon>
        <taxon>Ascomycota</taxon>
        <taxon>Pezizomycotina</taxon>
        <taxon>Sordariomycetes</taxon>
        <taxon>Xylariomycetidae</taxon>
        <taxon>Amphisphaeriales</taxon>
        <taxon>Apiosporaceae</taxon>
        <taxon>Apiospora</taxon>
    </lineage>
</organism>
<dbReference type="Proteomes" id="UP001444661">
    <property type="component" value="Unassembled WGS sequence"/>
</dbReference>
<evidence type="ECO:0000313" key="2">
    <source>
        <dbReference type="Proteomes" id="UP001444661"/>
    </source>
</evidence>
<accession>A0ABR1SDK7</accession>
<reference evidence="1 2" key="1">
    <citation type="submission" date="2023-01" db="EMBL/GenBank/DDBJ databases">
        <title>Analysis of 21 Apiospora genomes using comparative genomics revels a genus with tremendous synthesis potential of carbohydrate active enzymes and secondary metabolites.</title>
        <authorList>
            <person name="Sorensen T."/>
        </authorList>
    </citation>
    <scope>NUCLEOTIDE SEQUENCE [LARGE SCALE GENOMIC DNA]</scope>
    <source>
        <strain evidence="1 2">CBS 33761</strain>
    </source>
</reference>